<dbReference type="Pfam" id="PF13524">
    <property type="entry name" value="Glyco_trans_1_2"/>
    <property type="match status" value="1"/>
</dbReference>
<dbReference type="EMBL" id="WVUD01000002">
    <property type="protein sequence ID" value="MYL81900.1"/>
    <property type="molecule type" value="Genomic_DNA"/>
</dbReference>
<reference evidence="2 3" key="1">
    <citation type="submission" date="2020-01" db="EMBL/GenBank/DDBJ databases">
        <title>Genome sequence of Desulfovibrio aerotolerans DSM 16695(T).</title>
        <authorList>
            <person name="Karnachuk O."/>
            <person name="Avakyan M."/>
            <person name="Mardanov A."/>
            <person name="Kadnikov V."/>
            <person name="Ravin N."/>
        </authorList>
    </citation>
    <scope>NUCLEOTIDE SEQUENCE [LARGE SCALE GENOMIC DNA]</scope>
    <source>
        <strain evidence="2 3">DSM 16695</strain>
    </source>
</reference>
<dbReference type="GO" id="GO:0016740">
    <property type="term" value="F:transferase activity"/>
    <property type="evidence" value="ECO:0007669"/>
    <property type="project" value="UniProtKB-KW"/>
</dbReference>
<evidence type="ECO:0000313" key="2">
    <source>
        <dbReference type="EMBL" id="MYL81900.1"/>
    </source>
</evidence>
<dbReference type="Proteomes" id="UP000482487">
    <property type="component" value="Unassembled WGS sequence"/>
</dbReference>
<keyword evidence="3" id="KW-1185">Reference proteome</keyword>
<dbReference type="OrthoDB" id="9179708at2"/>
<accession>A0A7C9IT07</accession>
<dbReference type="AlphaFoldDB" id="A0A7C9IT07"/>
<organism evidence="2 3">
    <name type="scientific">Solidesulfovibrio aerotolerans</name>
    <dbReference type="NCBI Taxonomy" id="295255"/>
    <lineage>
        <taxon>Bacteria</taxon>
        <taxon>Pseudomonadati</taxon>
        <taxon>Thermodesulfobacteriota</taxon>
        <taxon>Desulfovibrionia</taxon>
        <taxon>Desulfovibrionales</taxon>
        <taxon>Desulfovibrionaceae</taxon>
        <taxon>Solidesulfovibrio</taxon>
    </lineage>
</organism>
<evidence type="ECO:0000259" key="1">
    <source>
        <dbReference type="Pfam" id="PF13524"/>
    </source>
</evidence>
<dbReference type="RefSeq" id="WP_160958225.1">
    <property type="nucleotide sequence ID" value="NZ_WVUD01000002.1"/>
</dbReference>
<gene>
    <name evidence="2" type="ORF">GTA51_01955</name>
</gene>
<feature type="domain" description="Spore protein YkvP/CgeB glycosyl transferase-like" evidence="1">
    <location>
        <begin position="359"/>
        <end position="498"/>
    </location>
</feature>
<keyword evidence="2" id="KW-0808">Transferase</keyword>
<evidence type="ECO:0000313" key="3">
    <source>
        <dbReference type="Proteomes" id="UP000482487"/>
    </source>
</evidence>
<sequence>MASLKRPARPRVVDESGQWRTVDSGCHAFTDLGSGEECIFLGLGPDPAAAVALAGGRAAAYVECPAFVAALGEAFATAIPADWQRLDPAELTPARLARAQVYLYRQNTRLYPSFWGPLWASAQLARLPRPEQMSTSATALLFRSPAGLLEPELARALTALNRPVTDIPAGDSLPALAAVLGREKPALALSVNGAGLDDDGLAAELLLAAGVKLAVWFVDNPFHVLGRFRSRFWQRALVCVTDEAFIAPLTELGAGRVMHLPLAASAHFFQARPVAGLAERAVFVGSSAFPGRDDFFAGCRVPEALAGLAQAMTLRGERPDFFWWTRQLGIRPYWPGKAVRQAGCGAETAGLARRVATLTALAGAVPLTVYGDAGWREQLPTQVALAGPVDYASALPGVYAGAGLSVNVTSLLLPRGLTQRHFDVWAAGGCLISDATPGLALFAPQLVEPIRFQTPADAARLATTLLAQPARRAELTAAWRAHIFAEHRYEHRVAALLARLAEN</sequence>
<dbReference type="InterPro" id="IPR055259">
    <property type="entry name" value="YkvP/CgeB_Glyco_trans-like"/>
</dbReference>
<proteinExistence type="predicted"/>
<comment type="caution">
    <text evidence="2">The sequence shown here is derived from an EMBL/GenBank/DDBJ whole genome shotgun (WGS) entry which is preliminary data.</text>
</comment>
<name>A0A7C9IT07_9BACT</name>
<protein>
    <submittedName>
        <fullName evidence="2">Glycosyltransferase</fullName>
    </submittedName>
</protein>